<gene>
    <name evidence="2" type="ORF">BGTH12_LOCUS7218</name>
</gene>
<feature type="signal peptide" evidence="1">
    <location>
        <begin position="1"/>
        <end position="21"/>
    </location>
</feature>
<sequence>MNKSLVTSITAFLSILMPTLALDGYTCLGENVSHHLLMSHVDTSYNTCVAQDPLNPFFFNSNLQADLDFGFTFPGYNDRNSRVKVFFKNTKEILNVQAFVYGRYYNCDEIEEFSV</sequence>
<name>A0A9W4DDK1_BLUGR</name>
<feature type="chain" id="PRO_5040871728" evidence="1">
    <location>
        <begin position="22"/>
        <end position="115"/>
    </location>
</feature>
<evidence type="ECO:0000256" key="1">
    <source>
        <dbReference type="SAM" id="SignalP"/>
    </source>
</evidence>
<keyword evidence="1" id="KW-0732">Signal</keyword>
<accession>A0A9W4DDK1</accession>
<dbReference type="EMBL" id="CAJHIT010000010">
    <property type="protein sequence ID" value="CAD6505860.1"/>
    <property type="molecule type" value="Genomic_DNA"/>
</dbReference>
<proteinExistence type="predicted"/>
<organism evidence="2 3">
    <name type="scientific">Blumeria graminis f. sp. triticale</name>
    <dbReference type="NCBI Taxonomy" id="1689686"/>
    <lineage>
        <taxon>Eukaryota</taxon>
        <taxon>Fungi</taxon>
        <taxon>Dikarya</taxon>
        <taxon>Ascomycota</taxon>
        <taxon>Pezizomycotina</taxon>
        <taxon>Leotiomycetes</taxon>
        <taxon>Erysiphales</taxon>
        <taxon>Erysiphaceae</taxon>
        <taxon>Blumeria</taxon>
    </lineage>
</organism>
<comment type="caution">
    <text evidence="2">The sequence shown here is derived from an EMBL/GenBank/DDBJ whole genome shotgun (WGS) entry which is preliminary data.</text>
</comment>
<protein>
    <submittedName>
        <fullName evidence="2">BgTH12-06792</fullName>
    </submittedName>
</protein>
<dbReference type="Proteomes" id="UP000683417">
    <property type="component" value="Unassembled WGS sequence"/>
</dbReference>
<reference evidence="2" key="1">
    <citation type="submission" date="2020-10" db="EMBL/GenBank/DDBJ databases">
        <authorList>
            <person name="Muller C M."/>
        </authorList>
    </citation>
    <scope>NUCLEOTIDE SEQUENCE</scope>
    <source>
        <strain evidence="2">THUN-12</strain>
    </source>
</reference>
<evidence type="ECO:0000313" key="3">
    <source>
        <dbReference type="Proteomes" id="UP000683417"/>
    </source>
</evidence>
<dbReference type="AlphaFoldDB" id="A0A9W4DDK1"/>
<evidence type="ECO:0000313" key="2">
    <source>
        <dbReference type="EMBL" id="CAD6505860.1"/>
    </source>
</evidence>